<evidence type="ECO:0000256" key="1">
    <source>
        <dbReference type="SAM" id="MobiDB-lite"/>
    </source>
</evidence>
<dbReference type="EMBL" id="JN032132">
    <property type="protein sequence ID" value="AFH58036.1"/>
    <property type="molecule type" value="Genomic_DNA"/>
</dbReference>
<name>I3PVC4_9ADEN</name>
<reference evidence="2 3" key="1">
    <citation type="submission" date="2011-05" db="EMBL/GenBank/DDBJ databases">
        <title>Emergence of human adenovirus 14 in China.</title>
        <authorList>
            <person name="Tang L."/>
            <person name="Wang H."/>
            <person name="Mao N."/>
            <person name="Ji Y."/>
            <person name="Xu W."/>
        </authorList>
    </citation>
    <scope>NUCLEOTIDE SEQUENCE [LARGE SCALE GENOMIC DNA]</scope>
    <source>
        <strain evidence="2">HAdV14-BJ430/CHN2010</strain>
    </source>
</reference>
<evidence type="ECO:0000313" key="3">
    <source>
        <dbReference type="Proteomes" id="UP000115299"/>
    </source>
</evidence>
<sequence length="102" mass="11326">MLDVRAGEGALPDATELPLPCEPQELYYEELDAWDEEPCLGRPDVQLRAPAPAGPAGKQPLSQRRLLPTWPKREEAMYTGCVTLPPVNVYPCAPVPLALRRY</sequence>
<evidence type="ECO:0000313" key="2">
    <source>
        <dbReference type="EMBL" id="AFH58036.1"/>
    </source>
</evidence>
<proteinExistence type="predicted"/>
<organism evidence="2 3">
    <name type="scientific">Human adenovirus 14</name>
    <dbReference type="NCBI Taxonomy" id="10521"/>
    <lineage>
        <taxon>Viruses</taxon>
        <taxon>Varidnaviria</taxon>
        <taxon>Bamfordvirae</taxon>
        <taxon>Preplasmiviricota</taxon>
        <taxon>Polisuviricotina</taxon>
        <taxon>Pharingeaviricetes</taxon>
        <taxon>Rowavirales</taxon>
        <taxon>Adenoviridae</taxon>
        <taxon>Mastadenovirus</taxon>
        <taxon>Mastadenovirus blackbeardi</taxon>
        <taxon>Human mastadenovirus B</taxon>
    </lineage>
</organism>
<dbReference type="Proteomes" id="UP000115299">
    <property type="component" value="Genome"/>
</dbReference>
<feature type="region of interest" description="Disordered" evidence="1">
    <location>
        <begin position="42"/>
        <end position="65"/>
    </location>
</feature>
<protein>
    <submittedName>
        <fullName evidence="2">Uncharacterized protein</fullName>
    </submittedName>
</protein>
<accession>I3PVC4</accession>